<dbReference type="AlphaFoldDB" id="A0A9X6GDB0"/>
<organism evidence="1 2">
    <name type="scientific">Bacillus cereus</name>
    <dbReference type="NCBI Taxonomy" id="1396"/>
    <lineage>
        <taxon>Bacteria</taxon>
        <taxon>Bacillati</taxon>
        <taxon>Bacillota</taxon>
        <taxon>Bacilli</taxon>
        <taxon>Bacillales</taxon>
        <taxon>Bacillaceae</taxon>
        <taxon>Bacillus</taxon>
        <taxon>Bacillus cereus group</taxon>
    </lineage>
</organism>
<accession>A0A9X6GDB0</accession>
<sequence length="360" mass="41337">MKQVFFQGCVEQNDASNHRRIYSMYETINHLVEVDDLHEQTNWKGDSYNFVCLNYLILPSQEQGVLNKLNAISKDNVTLQQILKAIDGYHSNTNTITGIDTLQISNPNADKYLEAPRPDSNSNQYQTIDMKVINQFYTNKITASTQEIVTTYQMSKELSVRHILNVGAKEPLKLTLSGGLEDILKAQTDRIVEFNYNHGYMNATKTIDIEIKFVRILPENLEVAPRTAVIKTAKLSKPIYASKLLGISRIAGYYTDYVDTYLTWIRLGIYNKFRVISQHNPMIWEKLQELGFSLDNRTKEVIFKGVINMIDRKETDDSYTVIYQAYELDVAGNINYNNPVGAPVEKIRKVEKQQNTIILK</sequence>
<reference evidence="1 2" key="1">
    <citation type="submission" date="2017-01" db="EMBL/GenBank/DDBJ databases">
        <title>Bacillus cereus isolates.</title>
        <authorList>
            <person name="Beno S.M."/>
        </authorList>
    </citation>
    <scope>NUCLEOTIDE SEQUENCE [LARGE SCALE GENOMIC DNA]</scope>
    <source>
        <strain evidence="1 2">FSL K6-1030</strain>
    </source>
</reference>
<comment type="caution">
    <text evidence="1">The sequence shown here is derived from an EMBL/GenBank/DDBJ whole genome shotgun (WGS) entry which is preliminary data.</text>
</comment>
<protein>
    <submittedName>
        <fullName evidence="1">Uncharacterized protein</fullName>
    </submittedName>
</protein>
<name>A0A9X6GDB0_BACCE</name>
<dbReference type="Proteomes" id="UP000190641">
    <property type="component" value="Unassembled WGS sequence"/>
</dbReference>
<gene>
    <name evidence="1" type="ORF">BLX06_25820</name>
</gene>
<evidence type="ECO:0000313" key="2">
    <source>
        <dbReference type="Proteomes" id="UP000190641"/>
    </source>
</evidence>
<dbReference type="EMBL" id="MUAU01000129">
    <property type="protein sequence ID" value="OOR72284.1"/>
    <property type="molecule type" value="Genomic_DNA"/>
</dbReference>
<proteinExistence type="predicted"/>
<evidence type="ECO:0000313" key="1">
    <source>
        <dbReference type="EMBL" id="OOR72284.1"/>
    </source>
</evidence>
<dbReference type="RefSeq" id="WP_078187337.1">
    <property type="nucleotide sequence ID" value="NZ_MUAU01000129.1"/>
</dbReference>